<gene>
    <name evidence="17" type="ORF">IX83_07275</name>
</gene>
<dbReference type="PROSITE" id="PS51747">
    <property type="entry name" value="CYT_DCMP_DEAMINASES_2"/>
    <property type="match status" value="1"/>
</dbReference>
<dbReference type="AlphaFoldDB" id="A0A077DJ08"/>
<evidence type="ECO:0000256" key="3">
    <source>
        <dbReference type="ARBA" id="ARBA00004910"/>
    </source>
</evidence>
<dbReference type="PANTHER" id="PTHR38011:SF7">
    <property type="entry name" value="2,5-DIAMINO-6-RIBOSYLAMINO-4(3H)-PYRIMIDINONE 5'-PHOSPHATE REDUCTASE"/>
    <property type="match status" value="1"/>
</dbReference>
<dbReference type="eggNOG" id="COG0117">
    <property type="taxonomic scope" value="Bacteria"/>
</dbReference>
<comment type="similarity">
    <text evidence="4 12">In the N-terminal section; belongs to the cytidine and deoxycytidylate deaminase family.</text>
</comment>
<feature type="binding site" evidence="14">
    <location>
        <position position="176"/>
    </location>
    <ligand>
        <name>substrate</name>
    </ligand>
</feature>
<dbReference type="GO" id="GO:0008270">
    <property type="term" value="F:zinc ion binding"/>
    <property type="evidence" value="ECO:0007669"/>
    <property type="project" value="InterPro"/>
</dbReference>
<dbReference type="GO" id="GO:0008835">
    <property type="term" value="F:diaminohydroxyphosphoribosylaminopyrimidine deaminase activity"/>
    <property type="evidence" value="ECO:0007669"/>
    <property type="project" value="UniProtKB-EC"/>
</dbReference>
<evidence type="ECO:0000256" key="6">
    <source>
        <dbReference type="ARBA" id="ARBA00022619"/>
    </source>
</evidence>
<dbReference type="GO" id="GO:0050661">
    <property type="term" value="F:NADP binding"/>
    <property type="evidence" value="ECO:0007669"/>
    <property type="project" value="InterPro"/>
</dbReference>
<feature type="domain" description="CMP/dCMP-type deaminase" evidence="16">
    <location>
        <begin position="3"/>
        <end position="128"/>
    </location>
</feature>
<dbReference type="InterPro" id="IPR011549">
    <property type="entry name" value="RibD_C"/>
</dbReference>
<feature type="binding site" evidence="14">
    <location>
        <position position="162"/>
    </location>
    <ligand>
        <name>NADP(+)</name>
        <dbReference type="ChEBI" id="CHEBI:58349"/>
    </ligand>
</feature>
<keyword evidence="12" id="KW-0378">Hydrolase</keyword>
<dbReference type="GO" id="GO:0008703">
    <property type="term" value="F:5-amino-6-(5-phosphoribosylamino)uracil reductase activity"/>
    <property type="evidence" value="ECO:0007669"/>
    <property type="project" value="UniProtKB-EC"/>
</dbReference>
<dbReference type="CDD" id="cd01284">
    <property type="entry name" value="Riboflavin_deaminase-reductase"/>
    <property type="match status" value="1"/>
</dbReference>
<name>A0A077DJ08_9BURK</name>
<evidence type="ECO:0000259" key="16">
    <source>
        <dbReference type="PROSITE" id="PS51747"/>
    </source>
</evidence>
<keyword evidence="7 12" id="KW-0479">Metal-binding</keyword>
<dbReference type="EC" id="3.5.4.26" evidence="12"/>
<dbReference type="eggNOG" id="COG1985">
    <property type="taxonomic scope" value="Bacteria"/>
</dbReference>
<reference evidence="17 18" key="1">
    <citation type="journal article" date="2014" name="BMC Genomics">
        <title>A genomic perspective on a new bacterial genus and species from the Alcaligenaceae family, Basilea psittacipulmonis.</title>
        <authorList>
            <person name="Whiteson K.L."/>
            <person name="Hernandez D."/>
            <person name="Lazarevic V."/>
            <person name="Gaia N."/>
            <person name="Farinelli L."/>
            <person name="Francois P."/>
            <person name="Pilo P."/>
            <person name="Frey J."/>
            <person name="Schrenzel J."/>
        </authorList>
    </citation>
    <scope>NUCLEOTIDE SEQUENCE [LARGE SCALE GENOMIC DNA]</scope>
    <source>
        <strain evidence="17 18">DSM 24701</strain>
    </source>
</reference>
<evidence type="ECO:0000256" key="12">
    <source>
        <dbReference type="PIRNR" id="PIRNR006769"/>
    </source>
</evidence>
<evidence type="ECO:0000256" key="15">
    <source>
        <dbReference type="PIRSR" id="PIRSR006769-3"/>
    </source>
</evidence>
<feature type="binding site" evidence="14">
    <location>
        <position position="215"/>
    </location>
    <ligand>
        <name>substrate</name>
    </ligand>
</feature>
<evidence type="ECO:0000256" key="9">
    <source>
        <dbReference type="ARBA" id="ARBA00022857"/>
    </source>
</evidence>
<dbReference type="Proteomes" id="UP000028945">
    <property type="component" value="Chromosome"/>
</dbReference>
<dbReference type="STRING" id="1072685.IX83_07275"/>
<feature type="binding site" evidence="14">
    <location>
        <position position="192"/>
    </location>
    <ligand>
        <name>substrate</name>
    </ligand>
</feature>
<evidence type="ECO:0000256" key="11">
    <source>
        <dbReference type="ARBA" id="ARBA00023268"/>
    </source>
</evidence>
<feature type="binding site" evidence="14">
    <location>
        <begin position="305"/>
        <end position="311"/>
    </location>
    <ligand>
        <name>NADP(+)</name>
        <dbReference type="ChEBI" id="CHEBI:58349"/>
    </ligand>
</feature>
<dbReference type="Pfam" id="PF01872">
    <property type="entry name" value="RibD_C"/>
    <property type="match status" value="1"/>
</dbReference>
<evidence type="ECO:0000256" key="13">
    <source>
        <dbReference type="PIRSR" id="PIRSR006769-1"/>
    </source>
</evidence>
<feature type="binding site" evidence="14">
    <location>
        <position position="212"/>
    </location>
    <ligand>
        <name>substrate</name>
    </ligand>
</feature>
<comment type="catalytic activity">
    <reaction evidence="12">
        <text>5-amino-6-(5-phospho-D-ribitylamino)uracil + NADP(+) = 5-amino-6-(5-phospho-D-ribosylamino)uracil + NADPH + H(+)</text>
        <dbReference type="Rhea" id="RHEA:17845"/>
        <dbReference type="ChEBI" id="CHEBI:15378"/>
        <dbReference type="ChEBI" id="CHEBI:57783"/>
        <dbReference type="ChEBI" id="CHEBI:58349"/>
        <dbReference type="ChEBI" id="CHEBI:58421"/>
        <dbReference type="ChEBI" id="CHEBI:58453"/>
        <dbReference type="EC" id="1.1.1.193"/>
    </reaction>
</comment>
<feature type="binding site" evidence="14">
    <location>
        <position position="230"/>
    </location>
    <ligand>
        <name>NADP(+)</name>
        <dbReference type="ChEBI" id="CHEBI:58349"/>
    </ligand>
</feature>
<dbReference type="Pfam" id="PF00383">
    <property type="entry name" value="dCMP_cyt_deam_1"/>
    <property type="match status" value="1"/>
</dbReference>
<evidence type="ECO:0000256" key="10">
    <source>
        <dbReference type="ARBA" id="ARBA00023002"/>
    </source>
</evidence>
<organism evidence="17 18">
    <name type="scientific">Basilea psittacipulmonis DSM 24701</name>
    <dbReference type="NCBI Taxonomy" id="1072685"/>
    <lineage>
        <taxon>Bacteria</taxon>
        <taxon>Pseudomonadati</taxon>
        <taxon>Pseudomonadota</taxon>
        <taxon>Betaproteobacteria</taxon>
        <taxon>Burkholderiales</taxon>
        <taxon>Alcaligenaceae</taxon>
        <taxon>Basilea</taxon>
    </lineage>
</organism>
<comment type="function">
    <text evidence="1 12">Converts 2,5-diamino-6-(ribosylamino)-4(3h)-pyrimidinone 5'-phosphate into 5-amino-6-(ribosylamino)-2,4(1h,3h)-pyrimidinedione 5'-phosphate.</text>
</comment>
<keyword evidence="10 12" id="KW-0560">Oxidoreductase</keyword>
<dbReference type="HOGENOM" id="CLU_036590_1_2_4"/>
<feature type="active site" description="Proton donor" evidence="13">
    <location>
        <position position="54"/>
    </location>
</feature>
<protein>
    <recommendedName>
        <fullName evidence="12">Riboflavin biosynthesis protein RibD</fullName>
    </recommendedName>
    <domain>
        <recommendedName>
            <fullName evidence="12">Diaminohydroxyphosphoribosylaminopyrimidine deaminase</fullName>
            <shortName evidence="12">DRAP deaminase</shortName>
            <ecNumber evidence="12">3.5.4.26</ecNumber>
        </recommendedName>
        <alternativeName>
            <fullName evidence="12">Riboflavin-specific deaminase</fullName>
        </alternativeName>
    </domain>
    <domain>
        <recommendedName>
            <fullName evidence="12">5-amino-6-(5-phosphoribosylamino)uracil reductase</fullName>
            <ecNumber evidence="12">1.1.1.193</ecNumber>
        </recommendedName>
        <alternativeName>
            <fullName evidence="12">HTP reductase</fullName>
        </alternativeName>
    </domain>
</protein>
<dbReference type="InterPro" id="IPR050765">
    <property type="entry name" value="Riboflavin_Biosynth_HTPR"/>
</dbReference>
<evidence type="ECO:0000256" key="8">
    <source>
        <dbReference type="ARBA" id="ARBA00022833"/>
    </source>
</evidence>
<evidence type="ECO:0000256" key="4">
    <source>
        <dbReference type="ARBA" id="ARBA00005259"/>
    </source>
</evidence>
<dbReference type="PANTHER" id="PTHR38011">
    <property type="entry name" value="DIHYDROFOLATE REDUCTASE FAMILY PROTEIN (AFU_ORTHOLOGUE AFUA_8G06820)"/>
    <property type="match status" value="1"/>
</dbReference>
<dbReference type="KEGG" id="bpsi:IX83_07275"/>
<feature type="binding site" evidence="15">
    <location>
        <position position="89"/>
    </location>
    <ligand>
        <name>Zn(2+)</name>
        <dbReference type="ChEBI" id="CHEBI:29105"/>
        <note>catalytic</note>
    </ligand>
</feature>
<dbReference type="SUPFAM" id="SSF53597">
    <property type="entry name" value="Dihydrofolate reductase-like"/>
    <property type="match status" value="1"/>
</dbReference>
<sequence>MTPLNLEYMQLALDEARSSIYLTSPNPRVGCVLVKNDEILARAGTQVAGQRHAEAQAIYLAKQKGIDLSGATAYVTLEPCSHFGRTPPCANALIEAKIARVVIGTLDPNPKVAGKGVHLLRQAGIEVTLLSDRDLIEQCVELNVGFMWRMLTQRPWVRSKIASSLDGKISLANGQSKWITSPASRKDGHHWRARSCAVLTGIGTILADDPTLNVREVPTVRQPYRIVLDTHLRCPLNAHILTVEPEKLIWVCSEEALKTESARVLRDKGVCLIAVPLTQEGMLNLSVLMSVLAEKDINEIHVEAGSTVNGALYQNELLDEMIWYQAPKILGHESKDVFTLPVLSDLEQVQPWEFVGSQCLDNDIRLRLRHKVHWRSIFNSNLLGM</sequence>
<comment type="cofactor">
    <cofactor evidence="12 15">
        <name>Zn(2+)</name>
        <dbReference type="ChEBI" id="CHEBI:29105"/>
    </cofactor>
    <text evidence="12 15">Binds 1 zinc ion.</text>
</comment>
<comment type="similarity">
    <text evidence="5 12">In the C-terminal section; belongs to the HTP reductase family.</text>
</comment>
<dbReference type="InterPro" id="IPR002734">
    <property type="entry name" value="RibDG_C"/>
</dbReference>
<evidence type="ECO:0000256" key="2">
    <source>
        <dbReference type="ARBA" id="ARBA00004882"/>
    </source>
</evidence>
<evidence type="ECO:0000256" key="1">
    <source>
        <dbReference type="ARBA" id="ARBA00002151"/>
    </source>
</evidence>
<keyword evidence="9 12" id="KW-0521">NADP</keyword>
<dbReference type="InterPro" id="IPR002125">
    <property type="entry name" value="CMP_dCMP_dom"/>
</dbReference>
<dbReference type="PROSITE" id="PS00903">
    <property type="entry name" value="CYT_DCMP_DEAMINASES_1"/>
    <property type="match status" value="1"/>
</dbReference>
<feature type="binding site" evidence="14">
    <location>
        <position position="204"/>
    </location>
    <ligand>
        <name>NADP(+)</name>
        <dbReference type="ChEBI" id="CHEBI:58349"/>
    </ligand>
</feature>
<dbReference type="EC" id="1.1.1.193" evidence="12"/>
<comment type="catalytic activity">
    <reaction evidence="12">
        <text>2,5-diamino-6-hydroxy-4-(5-phosphoribosylamino)-pyrimidine + H2O + H(+) = 5-amino-6-(5-phospho-D-ribosylamino)uracil + NH4(+)</text>
        <dbReference type="Rhea" id="RHEA:21868"/>
        <dbReference type="ChEBI" id="CHEBI:15377"/>
        <dbReference type="ChEBI" id="CHEBI:15378"/>
        <dbReference type="ChEBI" id="CHEBI:28938"/>
        <dbReference type="ChEBI" id="CHEBI:58453"/>
        <dbReference type="ChEBI" id="CHEBI:58614"/>
        <dbReference type="EC" id="3.5.4.26"/>
    </reaction>
</comment>
<dbReference type="InterPro" id="IPR016193">
    <property type="entry name" value="Cytidine_deaminase-like"/>
</dbReference>
<keyword evidence="8 12" id="KW-0862">Zinc</keyword>
<proteinExistence type="inferred from homology"/>
<keyword evidence="6 12" id="KW-0686">Riboflavin biosynthesis</keyword>
<accession>A0A077DJ08</accession>
<evidence type="ECO:0000256" key="5">
    <source>
        <dbReference type="ARBA" id="ARBA00007417"/>
    </source>
</evidence>
<dbReference type="NCBIfam" id="TIGR00326">
    <property type="entry name" value="eubact_ribD"/>
    <property type="match status" value="1"/>
</dbReference>
<feature type="binding site" evidence="14">
    <location>
        <position position="303"/>
    </location>
    <ligand>
        <name>substrate</name>
    </ligand>
</feature>
<evidence type="ECO:0000313" key="18">
    <source>
        <dbReference type="Proteomes" id="UP000028945"/>
    </source>
</evidence>
<dbReference type="EMBL" id="CP009238">
    <property type="protein sequence ID" value="AIL33123.1"/>
    <property type="molecule type" value="Genomic_DNA"/>
</dbReference>
<comment type="pathway">
    <text evidence="3 12">Cofactor biosynthesis; riboflavin biosynthesis; 5-amino-6-(D-ribitylamino)uracil from GTP: step 3/4.</text>
</comment>
<feature type="binding site" evidence="15">
    <location>
        <position position="80"/>
    </location>
    <ligand>
        <name>Zn(2+)</name>
        <dbReference type="ChEBI" id="CHEBI:29105"/>
        <note>catalytic</note>
    </ligand>
</feature>
<dbReference type="PIRSF" id="PIRSF006769">
    <property type="entry name" value="RibD"/>
    <property type="match status" value="1"/>
</dbReference>
<dbReference type="InterPro" id="IPR024072">
    <property type="entry name" value="DHFR-like_dom_sf"/>
</dbReference>
<dbReference type="Gene3D" id="3.40.430.10">
    <property type="entry name" value="Dihydrofolate Reductase, subunit A"/>
    <property type="match status" value="1"/>
</dbReference>
<evidence type="ECO:0000256" key="7">
    <source>
        <dbReference type="ARBA" id="ARBA00022723"/>
    </source>
</evidence>
<evidence type="ECO:0000313" key="17">
    <source>
        <dbReference type="EMBL" id="AIL33123.1"/>
    </source>
</evidence>
<dbReference type="InterPro" id="IPR016192">
    <property type="entry name" value="APOBEC/CMP_deaminase_Zn-bd"/>
</dbReference>
<dbReference type="SUPFAM" id="SSF53927">
    <property type="entry name" value="Cytidine deaminase-like"/>
    <property type="match status" value="1"/>
</dbReference>
<keyword evidence="18" id="KW-1185">Reference proteome</keyword>
<dbReference type="UniPathway" id="UPA00275">
    <property type="reaction ID" value="UER00401"/>
</dbReference>
<feature type="binding site" evidence="14">
    <location>
        <position position="208"/>
    </location>
    <ligand>
        <name>NADP(+)</name>
        <dbReference type="ChEBI" id="CHEBI:58349"/>
    </ligand>
</feature>
<dbReference type="InterPro" id="IPR004794">
    <property type="entry name" value="Eubact_RibD"/>
</dbReference>
<dbReference type="Gene3D" id="3.40.140.10">
    <property type="entry name" value="Cytidine Deaminase, domain 2"/>
    <property type="match status" value="1"/>
</dbReference>
<feature type="binding site" evidence="14">
    <location>
        <position position="178"/>
    </location>
    <ligand>
        <name>NADP(+)</name>
        <dbReference type="ChEBI" id="CHEBI:58349"/>
    </ligand>
</feature>
<dbReference type="NCBIfam" id="TIGR00227">
    <property type="entry name" value="ribD_Cterm"/>
    <property type="match status" value="1"/>
</dbReference>
<evidence type="ECO:0000256" key="14">
    <source>
        <dbReference type="PIRSR" id="PIRSR006769-2"/>
    </source>
</evidence>
<feature type="binding site" evidence="15">
    <location>
        <position position="52"/>
    </location>
    <ligand>
        <name>Zn(2+)</name>
        <dbReference type="ChEBI" id="CHEBI:29105"/>
        <note>catalytic</note>
    </ligand>
</feature>
<dbReference type="OrthoDB" id="9800865at2"/>
<dbReference type="GO" id="GO:0009231">
    <property type="term" value="P:riboflavin biosynthetic process"/>
    <property type="evidence" value="ECO:0007669"/>
    <property type="project" value="UniProtKB-UniPathway"/>
</dbReference>
<comment type="pathway">
    <text evidence="2 12">Cofactor biosynthesis; riboflavin biosynthesis; 5-amino-6-(D-ribitylamino)uracil from GTP: step 2/4.</text>
</comment>
<keyword evidence="11" id="KW-0511">Multifunctional enzyme</keyword>